<evidence type="ECO:0000313" key="3">
    <source>
        <dbReference type="Proteomes" id="UP000648535"/>
    </source>
</evidence>
<keyword evidence="4" id="KW-1185">Reference proteome</keyword>
<evidence type="ECO:0000313" key="1">
    <source>
        <dbReference type="EMBL" id="GGK87300.1"/>
    </source>
</evidence>
<sequence length="251" mass="26365">MTAAPVARPKRRRWPIVLVVVLLVLAALVVVAEFVLRGVVDRIIAEQVERSLPEGTTGQVEAHADGIVIPQLLSGKLDQVEISSRRITVDGIPLAADVTVHDVPVDGQGDVRDVDGTVTLASASITDLAKYSPLFDRLKLVDGGVELSGSTAVLGYDITYAAKGDVVAQDDGKGVTITPKSVRITNSSLGLKVDTIPGVTNVPVTVCTARFLPSQLAVRDLDITARQATVRVTADSLPLSEDGLRSVGSCS</sequence>
<proteinExistence type="predicted"/>
<evidence type="ECO:0008006" key="5">
    <source>
        <dbReference type="Google" id="ProtNLM"/>
    </source>
</evidence>
<name>A0A8H9KXJ5_9MICO</name>
<dbReference type="EMBL" id="BMOI01000001">
    <property type="protein sequence ID" value="GGK87300.1"/>
    <property type="molecule type" value="Genomic_DNA"/>
</dbReference>
<dbReference type="Proteomes" id="UP000746584">
    <property type="component" value="Unassembled WGS sequence"/>
</dbReference>
<dbReference type="Proteomes" id="UP000648535">
    <property type="component" value="Unassembled WGS sequence"/>
</dbReference>
<evidence type="ECO:0000313" key="4">
    <source>
        <dbReference type="Proteomes" id="UP000746584"/>
    </source>
</evidence>
<dbReference type="EMBL" id="JAFBCG010000001">
    <property type="protein sequence ID" value="MBM7801832.1"/>
    <property type="molecule type" value="Genomic_DNA"/>
</dbReference>
<protein>
    <recommendedName>
        <fullName evidence="5">DUF2993 domain-containing protein</fullName>
    </recommendedName>
</protein>
<organism evidence="1 3">
    <name type="scientific">Curtobacterium luteum</name>
    <dbReference type="NCBI Taxonomy" id="33881"/>
    <lineage>
        <taxon>Bacteria</taxon>
        <taxon>Bacillati</taxon>
        <taxon>Actinomycetota</taxon>
        <taxon>Actinomycetes</taxon>
        <taxon>Micrococcales</taxon>
        <taxon>Microbacteriaceae</taxon>
        <taxon>Curtobacterium</taxon>
    </lineage>
</organism>
<dbReference type="RefSeq" id="WP_175329104.1">
    <property type="nucleotide sequence ID" value="NZ_BMOI01000001.1"/>
</dbReference>
<accession>A0A8H9KXJ5</accession>
<evidence type="ECO:0000313" key="2">
    <source>
        <dbReference type="EMBL" id="MBM7801832.1"/>
    </source>
</evidence>
<reference evidence="1" key="2">
    <citation type="submission" date="2020-09" db="EMBL/GenBank/DDBJ databases">
        <authorList>
            <person name="Sun Q."/>
            <person name="Ohkuma M."/>
        </authorList>
    </citation>
    <scope>NUCLEOTIDE SEQUENCE</scope>
    <source>
        <strain evidence="1">JCM 1480</strain>
    </source>
</reference>
<reference evidence="2 4" key="3">
    <citation type="submission" date="2021-01" db="EMBL/GenBank/DDBJ databases">
        <title>Sequencing the genomes of 1000 actinobacteria strains.</title>
        <authorList>
            <person name="Klenk H.-P."/>
        </authorList>
    </citation>
    <scope>NUCLEOTIDE SEQUENCE [LARGE SCALE GENOMIC DNA]</scope>
    <source>
        <strain evidence="2 4">DSM 20542</strain>
    </source>
</reference>
<gene>
    <name evidence="1" type="ORF">GCM10009769_01710</name>
    <name evidence="2" type="ORF">JOE58_001083</name>
</gene>
<reference evidence="1" key="1">
    <citation type="journal article" date="2014" name="Int. J. Syst. Evol. Microbiol.">
        <title>Complete genome sequence of Corynebacterium casei LMG S-19264T (=DSM 44701T), isolated from a smear-ripened cheese.</title>
        <authorList>
            <consortium name="US DOE Joint Genome Institute (JGI-PGF)"/>
            <person name="Walter F."/>
            <person name="Albersmeier A."/>
            <person name="Kalinowski J."/>
            <person name="Ruckert C."/>
        </authorList>
    </citation>
    <scope>NUCLEOTIDE SEQUENCE</scope>
    <source>
        <strain evidence="1">JCM 1480</strain>
    </source>
</reference>
<comment type="caution">
    <text evidence="1">The sequence shown here is derived from an EMBL/GenBank/DDBJ whole genome shotgun (WGS) entry which is preliminary data.</text>
</comment>
<dbReference type="Pfam" id="PF11209">
    <property type="entry name" value="LmeA"/>
    <property type="match status" value="1"/>
</dbReference>
<dbReference type="AlphaFoldDB" id="A0A8H9KXJ5"/>
<dbReference type="InterPro" id="IPR021373">
    <property type="entry name" value="DUF2993"/>
</dbReference>